<sequence length="299" mass="33331">MANIIQARNLYKSYGKQAALTDVNLTIEQGEIVGVVGTNGAGKSTLLKSILGLTSATGELSVCGLNPRHQQAKMMEKVSFIADTAILPKWITPAQLFEYSQQVHPNFDIKLAEQFLARTNIKPNMKVKNMSKGMVTQLHLAIVIAIDSELLVLDEPTLGLDVIRRKSFYNSLLEDYFDDNNTIVITTHQIEEVEHILTRVIFIDNGQVLLDVQMQDFAEQFVQLTTHASNKAQVELFSPMHSTKVLDGLAYIFDMQKSDVSMEQLQQFGSTKTPNLADIFVALVEGKTAHKTQQEVTYA</sequence>
<gene>
    <name evidence="5" type="ORF">DS2_08792</name>
</gene>
<dbReference type="InterPro" id="IPR051782">
    <property type="entry name" value="ABC_Transporter_VariousFunc"/>
</dbReference>
<keyword evidence="1" id="KW-0813">Transport</keyword>
<evidence type="ECO:0000256" key="1">
    <source>
        <dbReference type="ARBA" id="ARBA00022448"/>
    </source>
</evidence>
<dbReference type="CDD" id="cd03230">
    <property type="entry name" value="ABC_DR_subfamily_A"/>
    <property type="match status" value="1"/>
</dbReference>
<keyword evidence="6" id="KW-1185">Reference proteome</keyword>
<dbReference type="OrthoDB" id="9804819at2"/>
<dbReference type="InterPro" id="IPR003593">
    <property type="entry name" value="AAA+_ATPase"/>
</dbReference>
<evidence type="ECO:0000256" key="3">
    <source>
        <dbReference type="ARBA" id="ARBA00022840"/>
    </source>
</evidence>
<dbReference type="Proteomes" id="UP000019276">
    <property type="component" value="Unassembled WGS sequence"/>
</dbReference>
<dbReference type="InterPro" id="IPR027417">
    <property type="entry name" value="P-loop_NTPase"/>
</dbReference>
<feature type="domain" description="ABC transporter" evidence="4">
    <location>
        <begin position="5"/>
        <end position="230"/>
    </location>
</feature>
<dbReference type="GO" id="GO:0005524">
    <property type="term" value="F:ATP binding"/>
    <property type="evidence" value="ECO:0007669"/>
    <property type="project" value="UniProtKB-KW"/>
</dbReference>
<evidence type="ECO:0000259" key="4">
    <source>
        <dbReference type="PROSITE" id="PS50893"/>
    </source>
</evidence>
<name>W7QBJ7_9ALTE</name>
<dbReference type="Pfam" id="PF00005">
    <property type="entry name" value="ABC_tran"/>
    <property type="match status" value="1"/>
</dbReference>
<dbReference type="AlphaFoldDB" id="W7QBJ7"/>
<proteinExistence type="predicted"/>
<protein>
    <submittedName>
        <fullName evidence="5">Multidrug ABC transporter ATPase</fullName>
    </submittedName>
</protein>
<dbReference type="GO" id="GO:0016887">
    <property type="term" value="F:ATP hydrolysis activity"/>
    <property type="evidence" value="ECO:0007669"/>
    <property type="project" value="InterPro"/>
</dbReference>
<dbReference type="Gene3D" id="3.40.50.300">
    <property type="entry name" value="P-loop containing nucleotide triphosphate hydrolases"/>
    <property type="match status" value="1"/>
</dbReference>
<dbReference type="EMBL" id="ARZY01000014">
    <property type="protein sequence ID" value="EWH10184.1"/>
    <property type="molecule type" value="Genomic_DNA"/>
</dbReference>
<dbReference type="PANTHER" id="PTHR42939:SF1">
    <property type="entry name" value="ABC TRANSPORTER ATP-BINDING PROTEIN ALBC-RELATED"/>
    <property type="match status" value="1"/>
</dbReference>
<dbReference type="SUPFAM" id="SSF52540">
    <property type="entry name" value="P-loop containing nucleoside triphosphate hydrolases"/>
    <property type="match status" value="1"/>
</dbReference>
<dbReference type="PROSITE" id="PS50893">
    <property type="entry name" value="ABC_TRANSPORTER_2"/>
    <property type="match status" value="1"/>
</dbReference>
<evidence type="ECO:0000313" key="5">
    <source>
        <dbReference type="EMBL" id="EWH10184.1"/>
    </source>
</evidence>
<evidence type="ECO:0000256" key="2">
    <source>
        <dbReference type="ARBA" id="ARBA00022741"/>
    </source>
</evidence>
<evidence type="ECO:0000313" key="6">
    <source>
        <dbReference type="Proteomes" id="UP000019276"/>
    </source>
</evidence>
<comment type="caution">
    <text evidence="5">The sequence shown here is derived from an EMBL/GenBank/DDBJ whole genome shotgun (WGS) entry which is preliminary data.</text>
</comment>
<dbReference type="RefSeq" id="WP_035014373.1">
    <property type="nucleotide sequence ID" value="NZ_ARZY01000014.1"/>
</dbReference>
<dbReference type="PANTHER" id="PTHR42939">
    <property type="entry name" value="ABC TRANSPORTER ATP-BINDING PROTEIN ALBC-RELATED"/>
    <property type="match status" value="1"/>
</dbReference>
<dbReference type="eggNOG" id="COG1131">
    <property type="taxonomic scope" value="Bacteria"/>
</dbReference>
<dbReference type="STRING" id="1328313.DS2_08792"/>
<keyword evidence="3" id="KW-0067">ATP-binding</keyword>
<reference evidence="5 6" key="1">
    <citation type="journal article" date="2014" name="Genome Announc.">
        <title>Draft Genome Sequence of the Agar-Degrading Bacterium Catenovulum sp. Strain DS-2, Isolated from Intestines of Haliotis diversicolor.</title>
        <authorList>
            <person name="Shan D."/>
            <person name="Li X."/>
            <person name="Gu Z."/>
            <person name="Wei G."/>
            <person name="Gao Z."/>
            <person name="Shao Z."/>
        </authorList>
    </citation>
    <scope>NUCLEOTIDE SEQUENCE [LARGE SCALE GENOMIC DNA]</scope>
    <source>
        <strain evidence="5 6">DS-2</strain>
    </source>
</reference>
<organism evidence="5 6">
    <name type="scientific">Catenovulum agarivorans DS-2</name>
    <dbReference type="NCBI Taxonomy" id="1328313"/>
    <lineage>
        <taxon>Bacteria</taxon>
        <taxon>Pseudomonadati</taxon>
        <taxon>Pseudomonadota</taxon>
        <taxon>Gammaproteobacteria</taxon>
        <taxon>Alteromonadales</taxon>
        <taxon>Alteromonadaceae</taxon>
        <taxon>Catenovulum</taxon>
    </lineage>
</organism>
<accession>W7QBJ7</accession>
<dbReference type="PATRIC" id="fig|1328313.3.peg.1794"/>
<dbReference type="InterPro" id="IPR003439">
    <property type="entry name" value="ABC_transporter-like_ATP-bd"/>
</dbReference>
<keyword evidence="2" id="KW-0547">Nucleotide-binding</keyword>
<dbReference type="SMART" id="SM00382">
    <property type="entry name" value="AAA"/>
    <property type="match status" value="1"/>
</dbReference>